<name>A0AAJ0A8S1_9PEZI</name>
<keyword evidence="2" id="KW-1185">Reference proteome</keyword>
<dbReference type="RefSeq" id="XP_060421910.1">
    <property type="nucleotide sequence ID" value="XM_060567170.1"/>
</dbReference>
<comment type="caution">
    <text evidence="1">The sequence shown here is derived from an EMBL/GenBank/DDBJ whole genome shotgun (WGS) entry which is preliminary data.</text>
</comment>
<evidence type="ECO:0000313" key="2">
    <source>
        <dbReference type="Proteomes" id="UP001224890"/>
    </source>
</evidence>
<dbReference type="GeneID" id="85451696"/>
<protein>
    <submittedName>
        <fullName evidence="1">Uncharacterized protein</fullName>
    </submittedName>
</protein>
<organism evidence="1 2">
    <name type="scientific">Colletotrichum godetiae</name>
    <dbReference type="NCBI Taxonomy" id="1209918"/>
    <lineage>
        <taxon>Eukaryota</taxon>
        <taxon>Fungi</taxon>
        <taxon>Dikarya</taxon>
        <taxon>Ascomycota</taxon>
        <taxon>Pezizomycotina</taxon>
        <taxon>Sordariomycetes</taxon>
        <taxon>Hypocreomycetidae</taxon>
        <taxon>Glomerellales</taxon>
        <taxon>Glomerellaceae</taxon>
        <taxon>Colletotrichum</taxon>
        <taxon>Colletotrichum acutatum species complex</taxon>
    </lineage>
</organism>
<gene>
    <name evidence="1" type="ORF">BDP55DRAFT_38245</name>
</gene>
<reference evidence="1" key="1">
    <citation type="submission" date="2021-06" db="EMBL/GenBank/DDBJ databases">
        <title>Comparative genomics, transcriptomics and evolutionary studies reveal genomic signatures of adaptation to plant cell wall in hemibiotrophic fungi.</title>
        <authorList>
            <consortium name="DOE Joint Genome Institute"/>
            <person name="Baroncelli R."/>
            <person name="Diaz J.F."/>
            <person name="Benocci T."/>
            <person name="Peng M."/>
            <person name="Battaglia E."/>
            <person name="Haridas S."/>
            <person name="Andreopoulos W."/>
            <person name="Labutti K."/>
            <person name="Pangilinan J."/>
            <person name="Floch G.L."/>
            <person name="Makela M.R."/>
            <person name="Henrissat B."/>
            <person name="Grigoriev I.V."/>
            <person name="Crouch J.A."/>
            <person name="De Vries R.P."/>
            <person name="Sukno S.A."/>
            <person name="Thon M.R."/>
        </authorList>
    </citation>
    <scope>NUCLEOTIDE SEQUENCE</scope>
    <source>
        <strain evidence="1">CBS 193.32</strain>
    </source>
</reference>
<dbReference type="Proteomes" id="UP001224890">
    <property type="component" value="Unassembled WGS sequence"/>
</dbReference>
<evidence type="ECO:0000313" key="1">
    <source>
        <dbReference type="EMBL" id="KAK1657146.1"/>
    </source>
</evidence>
<sequence>MADIRKIVEGVTRVEFPESQVTFLIDFLYIDGHHRWAKVHLTYFRLCSQQFVSSSIKSIACCNSGEAEKFDHDIDQIHCHSFRQGHWIKARREHFPPLTNDNSIPSVCQNKQFEAFMKLHSTKVFLEDECSQREVREDCDQQHVDRLHSRLKRSLFMLPGEFTSHRKSSRPVKRARRNGDWKEIKEVAEGIEKSLMNCVGLRPLSSERKCS</sequence>
<proteinExistence type="predicted"/>
<dbReference type="EMBL" id="JAHMHR010000102">
    <property type="protein sequence ID" value="KAK1657146.1"/>
    <property type="molecule type" value="Genomic_DNA"/>
</dbReference>
<dbReference type="AlphaFoldDB" id="A0AAJ0A8S1"/>
<accession>A0AAJ0A8S1</accession>